<keyword evidence="2" id="KW-1185">Reference proteome</keyword>
<protein>
    <submittedName>
        <fullName evidence="1">Uncharacterized protein</fullName>
    </submittedName>
</protein>
<dbReference type="AlphaFoldDB" id="A0A5E4TSE4"/>
<accession>A0A5E4TSE4</accession>
<proteinExistence type="predicted"/>
<name>A0A5E4TSE4_9BURK</name>
<evidence type="ECO:0000313" key="1">
    <source>
        <dbReference type="EMBL" id="VVD89524.1"/>
    </source>
</evidence>
<gene>
    <name evidence="1" type="ORF">PTE30175_01476</name>
</gene>
<organism evidence="1 2">
    <name type="scientific">Pandoraea terrae</name>
    <dbReference type="NCBI Taxonomy" id="1537710"/>
    <lineage>
        <taxon>Bacteria</taxon>
        <taxon>Pseudomonadati</taxon>
        <taxon>Pseudomonadota</taxon>
        <taxon>Betaproteobacteria</taxon>
        <taxon>Burkholderiales</taxon>
        <taxon>Burkholderiaceae</taxon>
        <taxon>Pandoraea</taxon>
    </lineage>
</organism>
<dbReference type="EMBL" id="CABPRZ010000005">
    <property type="protein sequence ID" value="VVD89524.1"/>
    <property type="molecule type" value="Genomic_DNA"/>
</dbReference>
<sequence length="63" mass="6594">MAGFGRAAISISIAVATGLKGGQSYPHGLFRRDDTTGRKTNGAIALPVLPCTAYREIPMLLSC</sequence>
<reference evidence="1 2" key="1">
    <citation type="submission" date="2019-08" db="EMBL/GenBank/DDBJ databases">
        <authorList>
            <person name="Peeters C."/>
        </authorList>
    </citation>
    <scope>NUCLEOTIDE SEQUENCE [LARGE SCALE GENOMIC DNA]</scope>
    <source>
        <strain evidence="1 2">LMG 30175</strain>
    </source>
</reference>
<evidence type="ECO:0000313" key="2">
    <source>
        <dbReference type="Proteomes" id="UP000414233"/>
    </source>
</evidence>
<dbReference type="Proteomes" id="UP000414233">
    <property type="component" value="Unassembled WGS sequence"/>
</dbReference>